<dbReference type="RefSeq" id="XP_037162986.1">
    <property type="nucleotide sequence ID" value="XM_037310026.1"/>
</dbReference>
<evidence type="ECO:0000256" key="1">
    <source>
        <dbReference type="ARBA" id="ARBA00022801"/>
    </source>
</evidence>
<dbReference type="GO" id="GO:0006754">
    <property type="term" value="P:ATP biosynthetic process"/>
    <property type="evidence" value="ECO:0007669"/>
    <property type="project" value="TreeGrafter"/>
</dbReference>
<dbReference type="GO" id="GO:0006167">
    <property type="term" value="P:AMP biosynthetic process"/>
    <property type="evidence" value="ECO:0007669"/>
    <property type="project" value="TreeGrafter"/>
</dbReference>
<accession>A0A8H6FRW0</accession>
<organism evidence="3 4">
    <name type="scientific">Letharia columbiana</name>
    <dbReference type="NCBI Taxonomy" id="112416"/>
    <lineage>
        <taxon>Eukaryota</taxon>
        <taxon>Fungi</taxon>
        <taxon>Dikarya</taxon>
        <taxon>Ascomycota</taxon>
        <taxon>Pezizomycotina</taxon>
        <taxon>Lecanoromycetes</taxon>
        <taxon>OSLEUM clade</taxon>
        <taxon>Lecanoromycetidae</taxon>
        <taxon>Lecanorales</taxon>
        <taxon>Lecanorineae</taxon>
        <taxon>Parmeliaceae</taxon>
        <taxon>Letharia</taxon>
    </lineage>
</organism>
<gene>
    <name evidence="3" type="ORF">HO173_008126</name>
</gene>
<dbReference type="SUPFAM" id="SSF55811">
    <property type="entry name" value="Nudix"/>
    <property type="match status" value="1"/>
</dbReference>
<dbReference type="GO" id="GO:0004081">
    <property type="term" value="F:bis(5'-nucleosyl)-tetraphosphatase (asymmetrical) activity"/>
    <property type="evidence" value="ECO:0007669"/>
    <property type="project" value="TreeGrafter"/>
</dbReference>
<dbReference type="OrthoDB" id="10259236at2759"/>
<keyword evidence="1" id="KW-0378">Hydrolase</keyword>
<evidence type="ECO:0000259" key="2">
    <source>
        <dbReference type="PROSITE" id="PS51462"/>
    </source>
</evidence>
<dbReference type="InterPro" id="IPR020084">
    <property type="entry name" value="NUDIX_hydrolase_CS"/>
</dbReference>
<evidence type="ECO:0000313" key="4">
    <source>
        <dbReference type="Proteomes" id="UP000578531"/>
    </source>
</evidence>
<feature type="domain" description="Nudix hydrolase" evidence="2">
    <location>
        <begin position="10"/>
        <end position="155"/>
    </location>
</feature>
<comment type="caution">
    <text evidence="3">The sequence shown here is derived from an EMBL/GenBank/DDBJ whole genome shotgun (WGS) entry which is preliminary data.</text>
</comment>
<dbReference type="InterPro" id="IPR000086">
    <property type="entry name" value="NUDIX_hydrolase_dom"/>
</dbReference>
<evidence type="ECO:0000313" key="3">
    <source>
        <dbReference type="EMBL" id="KAF6233569.1"/>
    </source>
</evidence>
<name>A0A8H6FRW0_9LECA</name>
<reference evidence="3 4" key="1">
    <citation type="journal article" date="2020" name="Genomics">
        <title>Complete, high-quality genomes from long-read metagenomic sequencing of two wolf lichen thalli reveals enigmatic genome architecture.</title>
        <authorList>
            <person name="McKenzie S.K."/>
            <person name="Walston R.F."/>
            <person name="Allen J.L."/>
        </authorList>
    </citation>
    <scope>NUCLEOTIDE SEQUENCE [LARGE SCALE GENOMIC DNA]</scope>
    <source>
        <strain evidence="3">WasteWater2</strain>
    </source>
</reference>
<proteinExistence type="predicted"/>
<dbReference type="PROSITE" id="PS00893">
    <property type="entry name" value="NUDIX_BOX"/>
    <property type="match status" value="1"/>
</dbReference>
<dbReference type="PROSITE" id="PS51462">
    <property type="entry name" value="NUDIX"/>
    <property type="match status" value="1"/>
</dbReference>
<dbReference type="Proteomes" id="UP000578531">
    <property type="component" value="Unassembled WGS sequence"/>
</dbReference>
<dbReference type="EMBL" id="JACCJC010000035">
    <property type="protein sequence ID" value="KAF6233569.1"/>
    <property type="molecule type" value="Genomic_DNA"/>
</dbReference>
<dbReference type="InterPro" id="IPR015797">
    <property type="entry name" value="NUDIX_hydrolase-like_dom_sf"/>
</dbReference>
<keyword evidence="4" id="KW-1185">Reference proteome</keyword>
<dbReference type="AlphaFoldDB" id="A0A8H6FRW0"/>
<dbReference type="PANTHER" id="PTHR21340">
    <property type="entry name" value="DIADENOSINE 5,5-P1,P4-TETRAPHOSPHATE PYROPHOSPHOHYDROLASE MUTT"/>
    <property type="match status" value="1"/>
</dbReference>
<dbReference type="Pfam" id="PF00293">
    <property type="entry name" value="NUDIX"/>
    <property type="match status" value="1"/>
</dbReference>
<dbReference type="InterPro" id="IPR051325">
    <property type="entry name" value="Nudix_hydrolase_domain"/>
</dbReference>
<protein>
    <recommendedName>
        <fullName evidence="2">Nudix hydrolase domain-containing protein</fullName>
    </recommendedName>
</protein>
<dbReference type="Gene3D" id="3.90.79.10">
    <property type="entry name" value="Nucleoside Triphosphate Pyrophosphohydrolase"/>
    <property type="match status" value="1"/>
</dbReference>
<dbReference type="PANTHER" id="PTHR21340:SF0">
    <property type="entry name" value="BIS(5'-NUCLEOSYL)-TETRAPHOSPHATASE [ASYMMETRICAL]"/>
    <property type="match status" value="1"/>
</dbReference>
<sequence length="187" mass="21178">MNRFVDFSDGFVLSSGTVPIDIPKGLVLLLYYRPKGEYMLPKGRKDVGETLEAAAIRETMEESGYECHLFKHQLPTKAQGLSDPKHTEPIAVQQRMNQGVRKIIFWYISEVDSCSHQMADTQEEGEEFDVEWVPMEDAPSRCSFADDRKIVEKALEAVPRPHLPLALPVPELRDAYLDGSVDRDNPT</sequence>
<dbReference type="GeneID" id="59289782"/>